<reference evidence="2" key="1">
    <citation type="submission" date="2020-08" db="EMBL/GenBank/DDBJ databases">
        <title>Multicomponent nature underlies the extraordinary mechanical properties of spider dragline silk.</title>
        <authorList>
            <person name="Kono N."/>
            <person name="Nakamura H."/>
            <person name="Mori M."/>
            <person name="Yoshida Y."/>
            <person name="Ohtoshi R."/>
            <person name="Malay A.D."/>
            <person name="Moran D.A.P."/>
            <person name="Tomita M."/>
            <person name="Numata K."/>
            <person name="Arakawa K."/>
        </authorList>
    </citation>
    <scope>NUCLEOTIDE SEQUENCE</scope>
</reference>
<dbReference type="AlphaFoldDB" id="A0A8X6NH81"/>
<accession>A0A8X6NH81</accession>
<proteinExistence type="predicted"/>
<keyword evidence="1" id="KW-1133">Transmembrane helix</keyword>
<protein>
    <submittedName>
        <fullName evidence="2">Uncharacterized protein</fullName>
    </submittedName>
</protein>
<gene>
    <name evidence="2" type="ORF">NPIL_410031</name>
</gene>
<comment type="caution">
    <text evidence="2">The sequence shown here is derived from an EMBL/GenBank/DDBJ whole genome shotgun (WGS) entry which is preliminary data.</text>
</comment>
<organism evidence="2 3">
    <name type="scientific">Nephila pilipes</name>
    <name type="common">Giant wood spider</name>
    <name type="synonym">Nephila maculata</name>
    <dbReference type="NCBI Taxonomy" id="299642"/>
    <lineage>
        <taxon>Eukaryota</taxon>
        <taxon>Metazoa</taxon>
        <taxon>Ecdysozoa</taxon>
        <taxon>Arthropoda</taxon>
        <taxon>Chelicerata</taxon>
        <taxon>Arachnida</taxon>
        <taxon>Araneae</taxon>
        <taxon>Araneomorphae</taxon>
        <taxon>Entelegynae</taxon>
        <taxon>Araneoidea</taxon>
        <taxon>Nephilidae</taxon>
        <taxon>Nephila</taxon>
    </lineage>
</organism>
<keyword evidence="1" id="KW-0472">Membrane</keyword>
<evidence type="ECO:0000256" key="1">
    <source>
        <dbReference type="SAM" id="Phobius"/>
    </source>
</evidence>
<sequence length="128" mass="14782">MDKQKSLMDCYYFFNKTCAKYLIFIKLIFISWSFVFKILRGDFEERARLNCMELNKPNLADVLATNPMEIAPPESNTPIPCENQVCETIQHLICWPASEFDALAYESYLIFVTSPRCVRGGPIVVISR</sequence>
<name>A0A8X6NH81_NEPPI</name>
<feature type="transmembrane region" description="Helical" evidence="1">
    <location>
        <begin position="20"/>
        <end position="39"/>
    </location>
</feature>
<keyword evidence="1" id="KW-0812">Transmembrane</keyword>
<keyword evidence="3" id="KW-1185">Reference proteome</keyword>
<evidence type="ECO:0000313" key="3">
    <source>
        <dbReference type="Proteomes" id="UP000887013"/>
    </source>
</evidence>
<evidence type="ECO:0000313" key="2">
    <source>
        <dbReference type="EMBL" id="GFT12998.1"/>
    </source>
</evidence>
<dbReference type="EMBL" id="BMAW01104187">
    <property type="protein sequence ID" value="GFT12998.1"/>
    <property type="molecule type" value="Genomic_DNA"/>
</dbReference>
<dbReference type="Proteomes" id="UP000887013">
    <property type="component" value="Unassembled WGS sequence"/>
</dbReference>